<proteinExistence type="predicted"/>
<dbReference type="Proteomes" id="UP000654918">
    <property type="component" value="Unassembled WGS sequence"/>
</dbReference>
<evidence type="ECO:0000256" key="1">
    <source>
        <dbReference type="SAM" id="MobiDB-lite"/>
    </source>
</evidence>
<gene>
    <name evidence="2" type="ORF">CPLU01_08483</name>
</gene>
<sequence length="84" mass="9066">METAVIVAQEAHRRFTCECTDCTCRKRVDTPNGICGRCQRKRMGSTSGRSGVTGLTWSASRVVYESSDKPESTSTSSGSVQGTK</sequence>
<name>A0A8H6KCI1_9PEZI</name>
<organism evidence="2 3">
    <name type="scientific">Colletotrichum plurivorum</name>
    <dbReference type="NCBI Taxonomy" id="2175906"/>
    <lineage>
        <taxon>Eukaryota</taxon>
        <taxon>Fungi</taxon>
        <taxon>Dikarya</taxon>
        <taxon>Ascomycota</taxon>
        <taxon>Pezizomycotina</taxon>
        <taxon>Sordariomycetes</taxon>
        <taxon>Hypocreomycetidae</taxon>
        <taxon>Glomerellales</taxon>
        <taxon>Glomerellaceae</taxon>
        <taxon>Colletotrichum</taxon>
        <taxon>Colletotrichum orchidearum species complex</taxon>
    </lineage>
</organism>
<reference evidence="2" key="1">
    <citation type="journal article" date="2020" name="Phytopathology">
        <title>Genome Sequence Resources of Colletotrichum truncatum, C. plurivorum, C. musicola, and C. sojae: Four Species Pathogenic to Soybean (Glycine max).</title>
        <authorList>
            <person name="Rogerio F."/>
            <person name="Boufleur T.R."/>
            <person name="Ciampi-Guillardi M."/>
            <person name="Sukno S.A."/>
            <person name="Thon M.R."/>
            <person name="Massola Junior N.S."/>
            <person name="Baroncelli R."/>
        </authorList>
    </citation>
    <scope>NUCLEOTIDE SEQUENCE</scope>
    <source>
        <strain evidence="2">LFN00145</strain>
    </source>
</reference>
<feature type="compositionally biased region" description="Low complexity" evidence="1">
    <location>
        <begin position="72"/>
        <end position="84"/>
    </location>
</feature>
<dbReference type="AlphaFoldDB" id="A0A8H6KCI1"/>
<evidence type="ECO:0000313" key="2">
    <source>
        <dbReference type="EMBL" id="KAF6828501.1"/>
    </source>
</evidence>
<protein>
    <submittedName>
        <fullName evidence="2">Uncharacterized protein</fullName>
    </submittedName>
</protein>
<dbReference type="EMBL" id="WIGO01000121">
    <property type="protein sequence ID" value="KAF6828501.1"/>
    <property type="molecule type" value="Genomic_DNA"/>
</dbReference>
<comment type="caution">
    <text evidence="2">The sequence shown here is derived from an EMBL/GenBank/DDBJ whole genome shotgun (WGS) entry which is preliminary data.</text>
</comment>
<evidence type="ECO:0000313" key="3">
    <source>
        <dbReference type="Proteomes" id="UP000654918"/>
    </source>
</evidence>
<keyword evidence="3" id="KW-1185">Reference proteome</keyword>
<accession>A0A8H6KCI1</accession>
<feature type="region of interest" description="Disordered" evidence="1">
    <location>
        <begin position="63"/>
        <end position="84"/>
    </location>
</feature>